<feature type="transmembrane region" description="Helical" evidence="1">
    <location>
        <begin position="12"/>
        <end position="30"/>
    </location>
</feature>
<reference evidence="2 3" key="1">
    <citation type="submission" date="2015-01" db="EMBL/GenBank/DDBJ databases">
        <title>Evolution of Trichinella species and genotypes.</title>
        <authorList>
            <person name="Korhonen P.K."/>
            <person name="Edoardo P."/>
            <person name="Giuseppe L.R."/>
            <person name="Gasser R.B."/>
        </authorList>
    </citation>
    <scope>NUCLEOTIDE SEQUENCE [LARGE SCALE GENOMIC DNA]</scope>
    <source>
        <strain evidence="2">ISS37</strain>
    </source>
</reference>
<keyword evidence="1" id="KW-0472">Membrane</keyword>
<dbReference type="AlphaFoldDB" id="A0A0V0REH6"/>
<dbReference type="OrthoDB" id="10324198at2759"/>
<organism evidence="2 3">
    <name type="scientific">Trichinella nelsoni</name>
    <dbReference type="NCBI Taxonomy" id="6336"/>
    <lineage>
        <taxon>Eukaryota</taxon>
        <taxon>Metazoa</taxon>
        <taxon>Ecdysozoa</taxon>
        <taxon>Nematoda</taxon>
        <taxon>Enoplea</taxon>
        <taxon>Dorylaimia</taxon>
        <taxon>Trichinellida</taxon>
        <taxon>Trichinellidae</taxon>
        <taxon>Trichinella</taxon>
    </lineage>
</organism>
<name>A0A0V0REH6_9BILA</name>
<evidence type="ECO:0000256" key="1">
    <source>
        <dbReference type="SAM" id="Phobius"/>
    </source>
</evidence>
<accession>A0A0V0REH6</accession>
<dbReference type="Proteomes" id="UP000054630">
    <property type="component" value="Unassembled WGS sequence"/>
</dbReference>
<dbReference type="EMBL" id="JYDL01000250">
    <property type="protein sequence ID" value="KRX12894.1"/>
    <property type="molecule type" value="Genomic_DNA"/>
</dbReference>
<evidence type="ECO:0000313" key="2">
    <source>
        <dbReference type="EMBL" id="KRX12894.1"/>
    </source>
</evidence>
<proteinExistence type="predicted"/>
<keyword evidence="3" id="KW-1185">Reference proteome</keyword>
<comment type="caution">
    <text evidence="2">The sequence shown here is derived from an EMBL/GenBank/DDBJ whole genome shotgun (WGS) entry which is preliminary data.</text>
</comment>
<keyword evidence="1" id="KW-1133">Transmembrane helix</keyword>
<evidence type="ECO:0000313" key="3">
    <source>
        <dbReference type="Proteomes" id="UP000054630"/>
    </source>
</evidence>
<keyword evidence="1" id="KW-0812">Transmembrane</keyword>
<protein>
    <submittedName>
        <fullName evidence="2">Uncharacterized protein</fullName>
    </submittedName>
</protein>
<gene>
    <name evidence="2" type="ORF">T07_11727</name>
</gene>
<sequence length="63" mass="7077">MAALKNPLCSYTLLKIISCGEIVIATFPFYHTYWPLDHLTGKVQCEDQYGVIASVLSPKLFID</sequence>